<keyword evidence="2" id="KW-1133">Transmembrane helix</keyword>
<dbReference type="EMBL" id="CP101497">
    <property type="protein sequence ID" value="UTT61793.1"/>
    <property type="molecule type" value="Genomic_DNA"/>
</dbReference>
<evidence type="ECO:0000256" key="1">
    <source>
        <dbReference type="SAM" id="MobiDB-lite"/>
    </source>
</evidence>
<accession>A0ABY5FU26</accession>
<dbReference type="Proteomes" id="UP001060039">
    <property type="component" value="Chromosome"/>
</dbReference>
<protein>
    <recommendedName>
        <fullName evidence="5">ATP synthase protein I</fullName>
    </recommendedName>
</protein>
<feature type="transmembrane region" description="Helical" evidence="2">
    <location>
        <begin position="7"/>
        <end position="29"/>
    </location>
</feature>
<feature type="region of interest" description="Disordered" evidence="1">
    <location>
        <begin position="128"/>
        <end position="150"/>
    </location>
</feature>
<reference evidence="3" key="1">
    <citation type="submission" date="2022-07" db="EMBL/GenBank/DDBJ databases">
        <title>Taxonomic analysis of Microcella humidisoli nov. sp., isolated from riverside soil.</title>
        <authorList>
            <person name="Molina K.M."/>
            <person name="Kim S.B."/>
        </authorList>
    </citation>
    <scope>NUCLEOTIDE SEQUENCE</scope>
    <source>
        <strain evidence="3">MMS21-STM10</strain>
    </source>
</reference>
<feature type="transmembrane region" description="Helical" evidence="2">
    <location>
        <begin position="41"/>
        <end position="67"/>
    </location>
</feature>
<evidence type="ECO:0008006" key="5">
    <source>
        <dbReference type="Google" id="ProtNLM"/>
    </source>
</evidence>
<sequence length="150" mass="15785">MTAGERMWLWSQPLVAVLAGVAGVAAWYLQFTGDLSALPTLQALITGSFVLPGIALSLTINHVAVMLRRPPMLTVGEKLLLIVEFALVVAILAISPSPDLLFLGYLLWPLLIAAAATAFASMVSTTIRSRRPNSDGGPSDELALESSGVA</sequence>
<keyword evidence="4" id="KW-1185">Reference proteome</keyword>
<evidence type="ECO:0000256" key="2">
    <source>
        <dbReference type="SAM" id="Phobius"/>
    </source>
</evidence>
<evidence type="ECO:0000313" key="3">
    <source>
        <dbReference type="EMBL" id="UTT61793.1"/>
    </source>
</evidence>
<feature type="transmembrane region" description="Helical" evidence="2">
    <location>
        <begin position="79"/>
        <end position="96"/>
    </location>
</feature>
<proteinExistence type="predicted"/>
<dbReference type="RefSeq" id="WP_255158934.1">
    <property type="nucleotide sequence ID" value="NZ_CP101497.1"/>
</dbReference>
<gene>
    <name evidence="3" type="ORF">NNL39_08890</name>
</gene>
<feature type="transmembrane region" description="Helical" evidence="2">
    <location>
        <begin position="102"/>
        <end position="123"/>
    </location>
</feature>
<name>A0ABY5FU26_9MICO</name>
<keyword evidence="2" id="KW-0472">Membrane</keyword>
<evidence type="ECO:0000313" key="4">
    <source>
        <dbReference type="Proteomes" id="UP001060039"/>
    </source>
</evidence>
<keyword evidence="2" id="KW-0812">Transmembrane</keyword>
<organism evidence="3 4">
    <name type="scientific">Microcella humidisoli</name>
    <dbReference type="NCBI Taxonomy" id="2963406"/>
    <lineage>
        <taxon>Bacteria</taxon>
        <taxon>Bacillati</taxon>
        <taxon>Actinomycetota</taxon>
        <taxon>Actinomycetes</taxon>
        <taxon>Micrococcales</taxon>
        <taxon>Microbacteriaceae</taxon>
        <taxon>Microcella</taxon>
    </lineage>
</organism>